<keyword evidence="1" id="KW-0378">Hydrolase</keyword>
<evidence type="ECO:0000313" key="2">
    <source>
        <dbReference type="Proteomes" id="UP000182192"/>
    </source>
</evidence>
<dbReference type="Gene3D" id="3.40.50.1820">
    <property type="entry name" value="alpha/beta hydrolase"/>
    <property type="match status" value="1"/>
</dbReference>
<dbReference type="GO" id="GO:0016787">
    <property type="term" value="F:hydrolase activity"/>
    <property type="evidence" value="ECO:0007669"/>
    <property type="project" value="UniProtKB-KW"/>
</dbReference>
<dbReference type="SUPFAM" id="SSF53474">
    <property type="entry name" value="alpha/beta-Hydrolases"/>
    <property type="match status" value="1"/>
</dbReference>
<sequence>MKKDTIIIGGRSCTVYADTSPEFLLIQPTDKHEIELLAKEIEHIKSLTDTPFAFAAFEITDWNRELSPWEAPPVFGNEPLGNGAGETLAFIEDTLIPKLIEQYSLNKDIPVILGGYSLAGLFALWAGYNSDRFTAVAAISPSVWFPGWLEFIEKHFPAVKSIYLSLGNKEEKTRNKIMAVVGDNIRRQYEMLNQLDLNVTLEWNEGNHFTEPEMRTAKGFAWCVNRSSHQ</sequence>
<organism evidence="1 2">
    <name type="scientific">Ruminococcus albus</name>
    <dbReference type="NCBI Taxonomy" id="1264"/>
    <lineage>
        <taxon>Bacteria</taxon>
        <taxon>Bacillati</taxon>
        <taxon>Bacillota</taxon>
        <taxon>Clostridia</taxon>
        <taxon>Eubacteriales</taxon>
        <taxon>Oscillospiraceae</taxon>
        <taxon>Ruminococcus</taxon>
    </lineage>
</organism>
<evidence type="ECO:0000313" key="1">
    <source>
        <dbReference type="EMBL" id="SFB66414.1"/>
    </source>
</evidence>
<name>A0A1I1CV61_RUMAL</name>
<dbReference type="InterPro" id="IPR029058">
    <property type="entry name" value="AB_hydrolase_fold"/>
</dbReference>
<dbReference type="OrthoDB" id="9794761at2"/>
<dbReference type="Proteomes" id="UP000182192">
    <property type="component" value="Unassembled WGS sequence"/>
</dbReference>
<accession>A0A1I1CV61</accession>
<gene>
    <name evidence="1" type="ORF">SAMN02910406_00066</name>
</gene>
<protein>
    <submittedName>
        <fullName evidence="1">Predicted hydrolase of the alpha/beta superfamily</fullName>
    </submittedName>
</protein>
<proteinExistence type="predicted"/>
<dbReference type="RefSeq" id="WP_074959506.1">
    <property type="nucleotide sequence ID" value="NZ_FOKQ01000001.1"/>
</dbReference>
<dbReference type="InterPro" id="IPR000801">
    <property type="entry name" value="Esterase-like"/>
</dbReference>
<dbReference type="EMBL" id="FOKQ01000001">
    <property type="protein sequence ID" value="SFB66414.1"/>
    <property type="molecule type" value="Genomic_DNA"/>
</dbReference>
<dbReference type="Pfam" id="PF00756">
    <property type="entry name" value="Esterase"/>
    <property type="match status" value="1"/>
</dbReference>
<dbReference type="AlphaFoldDB" id="A0A1I1CV61"/>
<reference evidence="1 2" key="1">
    <citation type="submission" date="2016-10" db="EMBL/GenBank/DDBJ databases">
        <authorList>
            <person name="de Groot N.N."/>
        </authorList>
    </citation>
    <scope>NUCLEOTIDE SEQUENCE [LARGE SCALE GENOMIC DNA]</scope>
    <source>
        <strain evidence="1 2">AR67</strain>
    </source>
</reference>